<gene>
    <name evidence="1" type="ORF">GCM10025867_49240</name>
</gene>
<proteinExistence type="predicted"/>
<geneLocation type="plasmid" evidence="1 2">
    <name>pNBRC108728a</name>
</geneLocation>
<dbReference type="RefSeq" id="WP_286346966.1">
    <property type="nucleotide sequence ID" value="NZ_AP027733.1"/>
</dbReference>
<evidence type="ECO:0000313" key="2">
    <source>
        <dbReference type="Proteomes" id="UP001321486"/>
    </source>
</evidence>
<name>A0ABM8GWC3_9MICO</name>
<accession>A0ABM8GWC3</accession>
<dbReference type="Proteomes" id="UP001321486">
    <property type="component" value="Plasmid pNBRC108728a"/>
</dbReference>
<evidence type="ECO:0000313" key="1">
    <source>
        <dbReference type="EMBL" id="BDZ52683.1"/>
    </source>
</evidence>
<reference evidence="2" key="1">
    <citation type="journal article" date="2019" name="Int. J. Syst. Evol. Microbiol.">
        <title>The Global Catalogue of Microorganisms (GCM) 10K type strain sequencing project: providing services to taxonomists for standard genome sequencing and annotation.</title>
        <authorList>
            <consortium name="The Broad Institute Genomics Platform"/>
            <consortium name="The Broad Institute Genome Sequencing Center for Infectious Disease"/>
            <person name="Wu L."/>
            <person name="Ma J."/>
        </authorList>
    </citation>
    <scope>NUCLEOTIDE SEQUENCE [LARGE SCALE GENOMIC DNA]</scope>
    <source>
        <strain evidence="2">NBRC 108728</strain>
    </source>
</reference>
<keyword evidence="2" id="KW-1185">Reference proteome</keyword>
<protein>
    <submittedName>
        <fullName evidence="1">Uncharacterized protein</fullName>
    </submittedName>
</protein>
<organism evidence="1 2">
    <name type="scientific">Frondihabitans sucicola</name>
    <dbReference type="NCBI Taxonomy" id="1268041"/>
    <lineage>
        <taxon>Bacteria</taxon>
        <taxon>Bacillati</taxon>
        <taxon>Actinomycetota</taxon>
        <taxon>Actinomycetes</taxon>
        <taxon>Micrococcales</taxon>
        <taxon>Microbacteriaceae</taxon>
        <taxon>Frondihabitans</taxon>
    </lineage>
</organism>
<sequence length="151" mass="15946">MTNGTTTPLTQDLPGFLRALKAGSPSGATMRGLFQQFGLPCGPDGRDPEYFALAQASIIVWKEGRWWQPGTVGEAILAAADGGVSAQRRDLEAGTPVLFSKGSTEPWEPGVVESIGEGPDVGLYRVRPAAYAGEIALPAFEADWTELTPLA</sequence>
<keyword evidence="1" id="KW-0614">Plasmid</keyword>
<dbReference type="EMBL" id="AP027733">
    <property type="protein sequence ID" value="BDZ52683.1"/>
    <property type="molecule type" value="Genomic_DNA"/>
</dbReference>